<dbReference type="Proteomes" id="UP000094172">
    <property type="component" value="Unassembled WGS sequence"/>
</dbReference>
<keyword evidence="2" id="KW-1185">Reference proteome</keyword>
<gene>
    <name evidence="1" type="ORF">AUC70_00255</name>
</gene>
<proteinExistence type="predicted"/>
<evidence type="ECO:0000313" key="1">
    <source>
        <dbReference type="EMBL" id="ODR97497.1"/>
    </source>
</evidence>
<comment type="caution">
    <text evidence="1">The sequence shown here is derived from an EMBL/GenBank/DDBJ whole genome shotgun (WGS) entry which is preliminary data.</text>
</comment>
<dbReference type="EMBL" id="LPWE01000001">
    <property type="protein sequence ID" value="ODR97497.1"/>
    <property type="molecule type" value="Genomic_DNA"/>
</dbReference>
<reference evidence="1 2" key="1">
    <citation type="journal article" date="2016" name="Environ. Microbiol.">
        <title>New Methyloceanibacter diversity from North Sea sediments includes methanotroph containing solely the soluble methane monooxygenase.</title>
        <authorList>
            <person name="Vekeman B."/>
            <person name="Kerckhof F.M."/>
            <person name="Cremers G."/>
            <person name="de Vos P."/>
            <person name="Vandamme P."/>
            <person name="Boon N."/>
            <person name="Op den Camp H.J."/>
            <person name="Heylen K."/>
        </authorList>
    </citation>
    <scope>NUCLEOTIDE SEQUENCE [LARGE SCALE GENOMIC DNA]</scope>
    <source>
        <strain evidence="1 2">R-67176</strain>
    </source>
</reference>
<organism evidence="1 2">
    <name type="scientific">Methyloceanibacter stevinii</name>
    <dbReference type="NCBI Taxonomy" id="1774970"/>
    <lineage>
        <taxon>Bacteria</taxon>
        <taxon>Pseudomonadati</taxon>
        <taxon>Pseudomonadota</taxon>
        <taxon>Alphaproteobacteria</taxon>
        <taxon>Hyphomicrobiales</taxon>
        <taxon>Hyphomicrobiaceae</taxon>
        <taxon>Methyloceanibacter</taxon>
    </lineage>
</organism>
<accession>A0A1E3VVE9</accession>
<evidence type="ECO:0000313" key="2">
    <source>
        <dbReference type="Proteomes" id="UP000094172"/>
    </source>
</evidence>
<dbReference type="AlphaFoldDB" id="A0A1E3VVE9"/>
<name>A0A1E3VVE9_9HYPH</name>
<sequence>MRNNMGTAAGVALQVEASASRRREHQVVVEEARIDRLLEVEVRRVHVPVHVHDGNALAVELAGSRIDVVDL</sequence>
<protein>
    <submittedName>
        <fullName evidence="1">Uncharacterized protein</fullName>
    </submittedName>
</protein>